<dbReference type="Proteomes" id="UP000527355">
    <property type="component" value="Unassembled WGS sequence"/>
</dbReference>
<name>A0A7J7ZXF5_MYOMY</name>
<dbReference type="AlphaFoldDB" id="A0A7J7ZXF5"/>
<sequence length="175" mass="19477">MAAIQGWCDELGMASLGVTCCYMEQAGQAPGGRAGLTTLRDQGEAVGDLVAHWASLVSWEGGNSRLARRLEGGTIGCWLLTPGLCRGFPRSHPWVHHDPCTGAHPEVRWQGQPRDRGGGLFPCPLGRTAETWFVREKRQKSRCGMLLKLCFQRIFNNFRIYHKLNKSAHQAVHRI</sequence>
<dbReference type="EMBL" id="JABWUV010000002">
    <property type="protein sequence ID" value="KAF6378735.1"/>
    <property type="molecule type" value="Genomic_DNA"/>
</dbReference>
<keyword evidence="2" id="KW-1185">Reference proteome</keyword>
<reference evidence="1 2" key="1">
    <citation type="journal article" date="2020" name="Nature">
        <title>Six reference-quality genomes reveal evolution of bat adaptations.</title>
        <authorList>
            <person name="Jebb D."/>
            <person name="Huang Z."/>
            <person name="Pippel M."/>
            <person name="Hughes G.M."/>
            <person name="Lavrichenko K."/>
            <person name="Devanna P."/>
            <person name="Winkler S."/>
            <person name="Jermiin L.S."/>
            <person name="Skirmuntt E.C."/>
            <person name="Katzourakis A."/>
            <person name="Burkitt-Gray L."/>
            <person name="Ray D.A."/>
            <person name="Sullivan K.A.M."/>
            <person name="Roscito J.G."/>
            <person name="Kirilenko B.M."/>
            <person name="Davalos L.M."/>
            <person name="Corthals A.P."/>
            <person name="Power M.L."/>
            <person name="Jones G."/>
            <person name="Ransome R.D."/>
            <person name="Dechmann D.K.N."/>
            <person name="Locatelli A.G."/>
            <person name="Puechmaille S.J."/>
            <person name="Fedrigo O."/>
            <person name="Jarvis E.D."/>
            <person name="Hiller M."/>
            <person name="Vernes S.C."/>
            <person name="Myers E.W."/>
            <person name="Teeling E.C."/>
        </authorList>
    </citation>
    <scope>NUCLEOTIDE SEQUENCE [LARGE SCALE GENOMIC DNA]</scope>
    <source>
        <strain evidence="1">MMyoMyo1</strain>
        <tissue evidence="1">Flight muscle</tissue>
    </source>
</reference>
<accession>A0A7J7ZXF5</accession>
<evidence type="ECO:0000313" key="1">
    <source>
        <dbReference type="EMBL" id="KAF6378735.1"/>
    </source>
</evidence>
<proteinExistence type="predicted"/>
<protein>
    <submittedName>
        <fullName evidence="1">Uncharacterized protein</fullName>
    </submittedName>
</protein>
<gene>
    <name evidence="1" type="ORF">mMyoMyo1_009658</name>
</gene>
<organism evidence="1 2">
    <name type="scientific">Myotis myotis</name>
    <name type="common">Greater mouse-eared bat</name>
    <name type="synonym">Vespertilio myotis</name>
    <dbReference type="NCBI Taxonomy" id="51298"/>
    <lineage>
        <taxon>Eukaryota</taxon>
        <taxon>Metazoa</taxon>
        <taxon>Chordata</taxon>
        <taxon>Craniata</taxon>
        <taxon>Vertebrata</taxon>
        <taxon>Euteleostomi</taxon>
        <taxon>Mammalia</taxon>
        <taxon>Eutheria</taxon>
        <taxon>Laurasiatheria</taxon>
        <taxon>Chiroptera</taxon>
        <taxon>Yangochiroptera</taxon>
        <taxon>Vespertilionidae</taxon>
        <taxon>Myotis</taxon>
    </lineage>
</organism>
<evidence type="ECO:0000313" key="2">
    <source>
        <dbReference type="Proteomes" id="UP000527355"/>
    </source>
</evidence>
<comment type="caution">
    <text evidence="1">The sequence shown here is derived from an EMBL/GenBank/DDBJ whole genome shotgun (WGS) entry which is preliminary data.</text>
</comment>